<organism evidence="3 4">
    <name type="scientific">Gloeomargarita lithophora Alchichica-D10</name>
    <dbReference type="NCBI Taxonomy" id="1188229"/>
    <lineage>
        <taxon>Bacteria</taxon>
        <taxon>Bacillati</taxon>
        <taxon>Cyanobacteriota</taxon>
        <taxon>Cyanophyceae</taxon>
        <taxon>Gloeomargaritales</taxon>
        <taxon>Gloeomargaritaceae</taxon>
        <taxon>Gloeomargarita</taxon>
    </lineage>
</organism>
<reference evidence="3 4" key="1">
    <citation type="submission" date="2016-10" db="EMBL/GenBank/DDBJ databases">
        <title>Description of Gloeomargarita lithophora gen. nov., sp. nov., a thylakoid-bearing basal-branching cyanobacterium with intracellular carbonates, and proposal for Gloeomargaritales ord. nov.</title>
        <authorList>
            <person name="Moreira D."/>
            <person name="Tavera R."/>
            <person name="Benzerara K."/>
            <person name="Skouri-Panet F."/>
            <person name="Couradeau E."/>
            <person name="Gerard E."/>
            <person name="Loussert C."/>
            <person name="Novelo E."/>
            <person name="Zivanovic Y."/>
            <person name="Lopez-Garcia P."/>
        </authorList>
    </citation>
    <scope>NUCLEOTIDE SEQUENCE [LARGE SCALE GENOMIC DNA]</scope>
    <source>
        <strain evidence="3 4">D10</strain>
    </source>
</reference>
<dbReference type="PROSITE" id="PS51272">
    <property type="entry name" value="SLH"/>
    <property type="match status" value="1"/>
</dbReference>
<dbReference type="OrthoDB" id="452152at2"/>
<sequence length="287" mass="30456">MNAIRIALIRTLGLGILIALAGCEGSGLERSLAPDPKLTSPTPVTSPTPKITDAPTPTPTPEVIIPEPSPTPVIGATIDLTAVPPALQPLVQQVLNLNVIPSAAVQLDQPVTRRQFARWLLAVQQRLYPDQIERQVRPATSGSTPLFADVPRSDPDFAAIQGLAEAGIIPSRFTQSPAPTRFQPDQPLNRATLVAWKVSLDVPGALPPGSVAEVSKLWGFQDAAKLNPPTLAALVADANHEPSTVRRVWGRTRLFLPEKPVSQAQALAALWSLGSGDTLVTAQNALK</sequence>
<dbReference type="STRING" id="1188229.GlitD10_1492"/>
<keyword evidence="4" id="KW-1185">Reference proteome</keyword>
<dbReference type="RefSeq" id="WP_071454341.1">
    <property type="nucleotide sequence ID" value="NZ_CP017675.1"/>
</dbReference>
<feature type="compositionally biased region" description="Low complexity" evidence="1">
    <location>
        <begin position="36"/>
        <end position="52"/>
    </location>
</feature>
<feature type="region of interest" description="Disordered" evidence="1">
    <location>
        <begin position="29"/>
        <end position="62"/>
    </location>
</feature>
<dbReference type="PANTHER" id="PTHR33740">
    <property type="entry name" value="GPI-ANCHORED ADHESIN-LIKE PROTEIN"/>
    <property type="match status" value="1"/>
</dbReference>
<dbReference type="Proteomes" id="UP000180235">
    <property type="component" value="Chromosome"/>
</dbReference>
<protein>
    <submittedName>
        <fullName evidence="3">S-layer domain protein</fullName>
    </submittedName>
</protein>
<evidence type="ECO:0000313" key="3">
    <source>
        <dbReference type="EMBL" id="APB33815.1"/>
    </source>
</evidence>
<feature type="domain" description="SLH" evidence="2">
    <location>
        <begin position="143"/>
        <end position="211"/>
    </location>
</feature>
<gene>
    <name evidence="3" type="ORF">GlitD10_1492</name>
</gene>
<evidence type="ECO:0000256" key="1">
    <source>
        <dbReference type="SAM" id="MobiDB-lite"/>
    </source>
</evidence>
<evidence type="ECO:0000313" key="4">
    <source>
        <dbReference type="Proteomes" id="UP000180235"/>
    </source>
</evidence>
<accession>A0A1J0AD27</accession>
<dbReference type="PROSITE" id="PS51257">
    <property type="entry name" value="PROKAR_LIPOPROTEIN"/>
    <property type="match status" value="1"/>
</dbReference>
<evidence type="ECO:0000259" key="2">
    <source>
        <dbReference type="PROSITE" id="PS51272"/>
    </source>
</evidence>
<name>A0A1J0AD27_9CYAN</name>
<dbReference type="EMBL" id="CP017675">
    <property type="protein sequence ID" value="APB33815.1"/>
    <property type="molecule type" value="Genomic_DNA"/>
</dbReference>
<dbReference type="KEGG" id="glt:GlitD10_1492"/>
<proteinExistence type="predicted"/>
<dbReference type="InterPro" id="IPR001119">
    <property type="entry name" value="SLH_dom"/>
</dbReference>
<dbReference type="PANTHER" id="PTHR33740:SF3">
    <property type="entry name" value="GPI-ANCHORED ADHESIN-LIKE PROTEIN"/>
    <property type="match status" value="1"/>
</dbReference>
<dbReference type="AlphaFoldDB" id="A0A1J0AD27"/>